<evidence type="ECO:0000313" key="1">
    <source>
        <dbReference type="EMBL" id="MFC1403983.1"/>
    </source>
</evidence>
<comment type="caution">
    <text evidence="1">The sequence shown here is derived from an EMBL/GenBank/DDBJ whole genome shotgun (WGS) entry which is preliminary data.</text>
</comment>
<organism evidence="1 2">
    <name type="scientific">Streptacidiphilus cavernicola</name>
    <dbReference type="NCBI Taxonomy" id="3342716"/>
    <lineage>
        <taxon>Bacteria</taxon>
        <taxon>Bacillati</taxon>
        <taxon>Actinomycetota</taxon>
        <taxon>Actinomycetes</taxon>
        <taxon>Kitasatosporales</taxon>
        <taxon>Streptomycetaceae</taxon>
        <taxon>Streptacidiphilus</taxon>
    </lineage>
</organism>
<reference evidence="1 2" key="1">
    <citation type="submission" date="2024-09" db="EMBL/GenBank/DDBJ databases">
        <authorList>
            <person name="Lee S.D."/>
        </authorList>
    </citation>
    <scope>NUCLEOTIDE SEQUENCE [LARGE SCALE GENOMIC DNA]</scope>
    <source>
        <strain evidence="1 2">N1-5</strain>
    </source>
</reference>
<evidence type="ECO:0000313" key="2">
    <source>
        <dbReference type="Proteomes" id="UP001592528"/>
    </source>
</evidence>
<dbReference type="Proteomes" id="UP001592528">
    <property type="component" value="Unassembled WGS sequence"/>
</dbReference>
<dbReference type="EMBL" id="JBHEZZ010000012">
    <property type="protein sequence ID" value="MFC1403983.1"/>
    <property type="molecule type" value="Genomic_DNA"/>
</dbReference>
<accession>A0ABV6UR84</accession>
<sequence length="112" mass="12303">MFALANGLGRAGALSEEEHRFWRSGNDWYEANFTNPSTVDPTVYDRVLNPGAEAWFKAMAGEVIDRVNGYLELLAAHGVSCERLESSAPGRVIYEDDDQIVVVPWEAASPSA</sequence>
<dbReference type="RefSeq" id="WP_332262547.1">
    <property type="nucleotide sequence ID" value="NZ_JBHEZZ010000012.1"/>
</dbReference>
<keyword evidence="2" id="KW-1185">Reference proteome</keyword>
<protein>
    <submittedName>
        <fullName evidence="1">Uncharacterized protein</fullName>
    </submittedName>
</protein>
<gene>
    <name evidence="1" type="ORF">ACEZDJ_22065</name>
</gene>
<proteinExistence type="predicted"/>
<name>A0ABV6UR84_9ACTN</name>